<dbReference type="InterPro" id="IPR056203">
    <property type="entry name" value="Cds6_C"/>
</dbReference>
<evidence type="ECO:0000256" key="7">
    <source>
        <dbReference type="ARBA" id="ARBA00023237"/>
    </source>
</evidence>
<dbReference type="RefSeq" id="WP_126128503.1">
    <property type="nucleotide sequence ID" value="NZ_CP034464.1"/>
</dbReference>
<reference evidence="10 11" key="1">
    <citation type="journal article" date="2011" name="Int. J. Syst. Evol. Microbiol.">
        <title>Description of Undibacterium oligocarboniphilum sp. nov., isolated from purified water, and Undibacterium pigrum strain CCUG 49012 as the type strain of Undibacterium parvum sp. nov., and emended descriptions of the genus Undibacterium and the species Undibacterium pigrum.</title>
        <authorList>
            <person name="Eder W."/>
            <person name="Wanner G."/>
            <person name="Ludwig W."/>
            <person name="Busse H.J."/>
            <person name="Ziemke-Kageler F."/>
            <person name="Lang E."/>
        </authorList>
    </citation>
    <scope>NUCLEOTIDE SEQUENCE [LARGE SCALE GENOMIC DNA]</scope>
    <source>
        <strain evidence="10 11">DSM 23061</strain>
    </source>
</reference>
<dbReference type="Proteomes" id="UP000275663">
    <property type="component" value="Chromosome"/>
</dbReference>
<dbReference type="GO" id="GO:0015288">
    <property type="term" value="F:porin activity"/>
    <property type="evidence" value="ECO:0007669"/>
    <property type="project" value="TreeGrafter"/>
</dbReference>
<dbReference type="InterPro" id="IPR010130">
    <property type="entry name" value="T1SS_OMP_TolC"/>
</dbReference>
<evidence type="ECO:0000256" key="5">
    <source>
        <dbReference type="ARBA" id="ARBA00022692"/>
    </source>
</evidence>
<dbReference type="NCBIfam" id="TIGR01844">
    <property type="entry name" value="type_I_sec_TolC"/>
    <property type="match status" value="1"/>
</dbReference>
<feature type="chain" id="PRO_5018549909" description="Cds6 C-terminal domain-containing protein" evidence="8">
    <location>
        <begin position="24"/>
        <end position="612"/>
    </location>
</feature>
<feature type="signal peptide" evidence="8">
    <location>
        <begin position="1"/>
        <end position="23"/>
    </location>
</feature>
<proteinExistence type="inferred from homology"/>
<organism evidence="10 11">
    <name type="scientific">Undibacterium parvum</name>
    <dbReference type="NCBI Taxonomy" id="401471"/>
    <lineage>
        <taxon>Bacteria</taxon>
        <taxon>Pseudomonadati</taxon>
        <taxon>Pseudomonadota</taxon>
        <taxon>Betaproteobacteria</taxon>
        <taxon>Burkholderiales</taxon>
        <taxon>Oxalobacteraceae</taxon>
        <taxon>Undibacterium</taxon>
    </lineage>
</organism>
<evidence type="ECO:0000259" key="9">
    <source>
        <dbReference type="Pfam" id="PF24125"/>
    </source>
</evidence>
<dbReference type="OrthoDB" id="9814637at2"/>
<keyword evidence="7" id="KW-0998">Cell outer membrane</keyword>
<keyword evidence="3" id="KW-0813">Transport</keyword>
<evidence type="ECO:0000256" key="6">
    <source>
        <dbReference type="ARBA" id="ARBA00023136"/>
    </source>
</evidence>
<dbReference type="GO" id="GO:1990281">
    <property type="term" value="C:efflux pump complex"/>
    <property type="evidence" value="ECO:0007669"/>
    <property type="project" value="TreeGrafter"/>
</dbReference>
<dbReference type="KEGG" id="upv:EJN92_14645"/>
<comment type="similarity">
    <text evidence="2">Belongs to the outer membrane factor (OMF) (TC 1.B.17) family.</text>
</comment>
<feature type="domain" description="Cds6 C-terminal" evidence="9">
    <location>
        <begin position="502"/>
        <end position="601"/>
    </location>
</feature>
<dbReference type="InterPro" id="IPR003423">
    <property type="entry name" value="OMP_efflux"/>
</dbReference>
<evidence type="ECO:0000313" key="10">
    <source>
        <dbReference type="EMBL" id="AZP13127.1"/>
    </source>
</evidence>
<evidence type="ECO:0000256" key="4">
    <source>
        <dbReference type="ARBA" id="ARBA00022452"/>
    </source>
</evidence>
<keyword evidence="8" id="KW-0732">Signal</keyword>
<evidence type="ECO:0000256" key="8">
    <source>
        <dbReference type="SAM" id="SignalP"/>
    </source>
</evidence>
<dbReference type="InterPro" id="IPR051906">
    <property type="entry name" value="TolC-like"/>
</dbReference>
<gene>
    <name evidence="10" type="ORF">EJN92_14645</name>
</gene>
<dbReference type="EMBL" id="CP034464">
    <property type="protein sequence ID" value="AZP13127.1"/>
    <property type="molecule type" value="Genomic_DNA"/>
</dbReference>
<evidence type="ECO:0000313" key="11">
    <source>
        <dbReference type="Proteomes" id="UP000275663"/>
    </source>
</evidence>
<dbReference type="SUPFAM" id="SSF54427">
    <property type="entry name" value="NTF2-like"/>
    <property type="match status" value="1"/>
</dbReference>
<evidence type="ECO:0000256" key="1">
    <source>
        <dbReference type="ARBA" id="ARBA00004442"/>
    </source>
</evidence>
<keyword evidence="4" id="KW-1134">Transmembrane beta strand</keyword>
<dbReference type="Pfam" id="PF24125">
    <property type="entry name" value="Cds6_C"/>
    <property type="match status" value="1"/>
</dbReference>
<name>A0A3Q9BS00_9BURK</name>
<dbReference type="Pfam" id="PF02321">
    <property type="entry name" value="OEP"/>
    <property type="match status" value="2"/>
</dbReference>
<dbReference type="PANTHER" id="PTHR30026:SF22">
    <property type="entry name" value="OUTER MEMBRANE EFFLUX PROTEIN"/>
    <property type="match status" value="1"/>
</dbReference>
<dbReference type="SUPFAM" id="SSF56954">
    <property type="entry name" value="Outer membrane efflux proteins (OEP)"/>
    <property type="match status" value="1"/>
</dbReference>
<keyword evidence="5" id="KW-0812">Transmembrane</keyword>
<evidence type="ECO:0000256" key="3">
    <source>
        <dbReference type="ARBA" id="ARBA00022448"/>
    </source>
</evidence>
<dbReference type="AlphaFoldDB" id="A0A3Q9BS00"/>
<dbReference type="GO" id="GO:0009279">
    <property type="term" value="C:cell outer membrane"/>
    <property type="evidence" value="ECO:0007669"/>
    <property type="project" value="UniProtKB-SubCell"/>
</dbReference>
<dbReference type="PANTHER" id="PTHR30026">
    <property type="entry name" value="OUTER MEMBRANE PROTEIN TOLC"/>
    <property type="match status" value="1"/>
</dbReference>
<evidence type="ECO:0000256" key="2">
    <source>
        <dbReference type="ARBA" id="ARBA00007613"/>
    </source>
</evidence>
<protein>
    <recommendedName>
        <fullName evidence="9">Cds6 C-terminal domain-containing protein</fullName>
    </recommendedName>
</protein>
<dbReference type="GO" id="GO:0015562">
    <property type="term" value="F:efflux transmembrane transporter activity"/>
    <property type="evidence" value="ECO:0007669"/>
    <property type="project" value="InterPro"/>
</dbReference>
<keyword evidence="11" id="KW-1185">Reference proteome</keyword>
<comment type="subcellular location">
    <subcellularLocation>
        <location evidence="1">Cell outer membrane</location>
    </subcellularLocation>
</comment>
<keyword evidence="6" id="KW-0472">Membrane</keyword>
<sequence length="612" mass="68553">MQIRLRKKYLALTLAFLPLYACAQVQTLKDATQQAILSNPEVLARWHNFQAAGSEREAAAGGYLPSVNLSAGAGRDQNENRLGKSDFNRNGATLSLNQMLYDGFSTRNEVKRLDHTRLVKLFELRDASESVALEVIRAYSDILRYRKLVGLAEDNYVRHRTVFEQIQRKVSAGAGRRVDLEQISGRLALAEANLLTETSNLHDVSARFHRLVGTQANKNLENPALLSKDMPSDIGAALALANKQHPSLLAAIENIRSVQSSQQARRASYQPRVDFRARTEHGNNIDSISGRTNNNTAEVVLSWNLFNGGSDSARVRQSADLINLAQDQRDKACRDVRQNVVIAFNDTRKLTEQLSYLDQHQLSIEKARDAYRQQFDIGQRSLLDLLDTENELFQAKRSFIGAEYDLLYAYARTHAGMGSLYSALGITQQDAGPLPNMENNDRDDVPQNCPLEATEIYVVDKVALNARANQQIGQVPAAIAKNPLPTTPISVAPNLSASKTAVLNGLQKWREAWMGMNPQAYFEMYSKKYTSRESWKSARKARLLGAQKIALNLSDIKVAIQDEKHMTTSFRQDYQSPGYKDVLEKTLYWEEIGGTWLIVNETVDGPPNAKQW</sequence>
<dbReference type="Gene3D" id="1.20.1600.10">
    <property type="entry name" value="Outer membrane efflux proteins (OEP)"/>
    <property type="match status" value="1"/>
</dbReference>
<dbReference type="InterPro" id="IPR032710">
    <property type="entry name" value="NTF2-like_dom_sf"/>
</dbReference>
<accession>A0A3Q9BS00</accession>